<evidence type="ECO:0000259" key="4">
    <source>
        <dbReference type="PROSITE" id="PS51677"/>
    </source>
</evidence>
<feature type="domain" description="NodB homology" evidence="4">
    <location>
        <begin position="126"/>
        <end position="283"/>
    </location>
</feature>
<keyword evidence="3" id="KW-0812">Transmembrane</keyword>
<protein>
    <submittedName>
        <fullName evidence="5">Polysaccharide deacetylase</fullName>
    </submittedName>
</protein>
<dbReference type="GO" id="GO:0005576">
    <property type="term" value="C:extracellular region"/>
    <property type="evidence" value="ECO:0007669"/>
    <property type="project" value="UniProtKB-SubCell"/>
</dbReference>
<keyword evidence="3" id="KW-1133">Transmembrane helix</keyword>
<comment type="subcellular location">
    <subcellularLocation>
        <location evidence="1">Secreted</location>
    </subcellularLocation>
</comment>
<evidence type="ECO:0000256" key="3">
    <source>
        <dbReference type="SAM" id="Phobius"/>
    </source>
</evidence>
<gene>
    <name evidence="5" type="ORF">BGI42_01765</name>
</gene>
<evidence type="ECO:0000256" key="2">
    <source>
        <dbReference type="ARBA" id="ARBA00022729"/>
    </source>
</evidence>
<dbReference type="CDD" id="cd10918">
    <property type="entry name" value="CE4_NodB_like_5s_6s"/>
    <property type="match status" value="1"/>
</dbReference>
<dbReference type="InterPro" id="IPR051398">
    <property type="entry name" value="Polysacch_Deacetylase"/>
</dbReference>
<reference evidence="6" key="1">
    <citation type="submission" date="2016-09" db="EMBL/GenBank/DDBJ databases">
        <title>Genomics of Clostridium taeniosporum, an organism which forms endospores with ribbon-like appendages.</title>
        <authorList>
            <person name="Walker J.R."/>
        </authorList>
    </citation>
    <scope>NUCLEOTIDE SEQUENCE [LARGE SCALE GENOMIC DNA]</scope>
    <source>
        <strain evidence="6">1/k</strain>
    </source>
</reference>
<dbReference type="EMBL" id="CP017253">
    <property type="protein sequence ID" value="AOR22534.1"/>
    <property type="molecule type" value="Genomic_DNA"/>
</dbReference>
<keyword evidence="2" id="KW-0732">Signal</keyword>
<dbReference type="InterPro" id="IPR011330">
    <property type="entry name" value="Glyco_hydro/deAcase_b/a-brl"/>
</dbReference>
<dbReference type="Gene3D" id="3.20.20.370">
    <property type="entry name" value="Glycoside hydrolase/deacetylase"/>
    <property type="match status" value="1"/>
</dbReference>
<dbReference type="InterPro" id="IPR002509">
    <property type="entry name" value="NODB_dom"/>
</dbReference>
<dbReference type="AlphaFoldDB" id="A0A1D7XGP6"/>
<dbReference type="Pfam" id="PF01522">
    <property type="entry name" value="Polysacc_deac_1"/>
    <property type="match status" value="1"/>
</dbReference>
<keyword evidence="3" id="KW-0472">Membrane</keyword>
<feature type="transmembrane region" description="Helical" evidence="3">
    <location>
        <begin position="7"/>
        <end position="26"/>
    </location>
</feature>
<proteinExistence type="predicted"/>
<sequence length="283" mass="32294">MKRRKNTLLKGLIIVIILTIISLFTYQIKNNIKGESVQTSTNENLDLVKNNNEEGPFNGTEVTDEDMGVIVLGYHSIGNEFKKDPLVVSKDLFRQHLQAIKDAGYTTITLQQLYDYLYNGAKIPKKSVVITLDDGYKDNYTNAFPILKELKMNATMFIIANYLDGGVYMLPSQVKEMSDYGIEIESHTFNHKELSTLSYDDQLKQLKDSKTKLENLTGKSINFVAYPSGSYNEDTLKAVKEAGYDMAFTVKKGQAHKGDNKYKLNRVLVDYTYKQRHIKRNLK</sequence>
<dbReference type="STRING" id="394958.BGI42_01765"/>
<dbReference type="RefSeq" id="WP_069678695.1">
    <property type="nucleotide sequence ID" value="NZ_CP017253.2"/>
</dbReference>
<dbReference type="GO" id="GO:0016810">
    <property type="term" value="F:hydrolase activity, acting on carbon-nitrogen (but not peptide) bonds"/>
    <property type="evidence" value="ECO:0007669"/>
    <property type="project" value="InterPro"/>
</dbReference>
<dbReference type="SUPFAM" id="SSF88713">
    <property type="entry name" value="Glycoside hydrolase/deacetylase"/>
    <property type="match status" value="1"/>
</dbReference>
<dbReference type="Proteomes" id="UP000094652">
    <property type="component" value="Chromosome"/>
</dbReference>
<dbReference type="GO" id="GO:0005975">
    <property type="term" value="P:carbohydrate metabolic process"/>
    <property type="evidence" value="ECO:0007669"/>
    <property type="project" value="InterPro"/>
</dbReference>
<dbReference type="KEGG" id="ctae:BGI42_01765"/>
<accession>A0A1D7XGP6</accession>
<dbReference type="OrthoDB" id="9778320at2"/>
<dbReference type="PANTHER" id="PTHR34216:SF3">
    <property type="entry name" value="POLY-BETA-1,6-N-ACETYL-D-GLUCOSAMINE N-DEACETYLASE"/>
    <property type="match status" value="1"/>
</dbReference>
<dbReference type="PANTHER" id="PTHR34216">
    <property type="match status" value="1"/>
</dbReference>
<evidence type="ECO:0000313" key="5">
    <source>
        <dbReference type="EMBL" id="AOR22534.1"/>
    </source>
</evidence>
<evidence type="ECO:0000256" key="1">
    <source>
        <dbReference type="ARBA" id="ARBA00004613"/>
    </source>
</evidence>
<organism evidence="5 6">
    <name type="scientific">Clostridium taeniosporum</name>
    <dbReference type="NCBI Taxonomy" id="394958"/>
    <lineage>
        <taxon>Bacteria</taxon>
        <taxon>Bacillati</taxon>
        <taxon>Bacillota</taxon>
        <taxon>Clostridia</taxon>
        <taxon>Eubacteriales</taxon>
        <taxon>Clostridiaceae</taxon>
        <taxon>Clostridium</taxon>
    </lineage>
</organism>
<dbReference type="PROSITE" id="PS51677">
    <property type="entry name" value="NODB"/>
    <property type="match status" value="1"/>
</dbReference>
<keyword evidence="6" id="KW-1185">Reference proteome</keyword>
<evidence type="ECO:0000313" key="6">
    <source>
        <dbReference type="Proteomes" id="UP000094652"/>
    </source>
</evidence>
<name>A0A1D7XGP6_9CLOT</name>